<accession>A0AAE3FRR0</accession>
<keyword evidence="4" id="KW-1185">Reference proteome</keyword>
<feature type="domain" description="UspA" evidence="2">
    <location>
        <begin position="25"/>
        <end position="123"/>
    </location>
</feature>
<proteinExistence type="inferred from homology"/>
<dbReference type="Proteomes" id="UP001202674">
    <property type="component" value="Unassembled WGS sequence"/>
</dbReference>
<dbReference type="PANTHER" id="PTHR46268">
    <property type="entry name" value="STRESS RESPONSE PROTEIN NHAX"/>
    <property type="match status" value="1"/>
</dbReference>
<organism evidence="3 4">
    <name type="scientific">Natranaeroarchaeum aerophilus</name>
    <dbReference type="NCBI Taxonomy" id="2917711"/>
    <lineage>
        <taxon>Archaea</taxon>
        <taxon>Methanobacteriati</taxon>
        <taxon>Methanobacteriota</taxon>
        <taxon>Stenosarchaea group</taxon>
        <taxon>Halobacteria</taxon>
        <taxon>Halobacteriales</taxon>
        <taxon>Natronoarchaeaceae</taxon>
        <taxon>Natranaeroarchaeum</taxon>
    </lineage>
</organism>
<comment type="similarity">
    <text evidence="1">Belongs to the universal stress protein A family.</text>
</comment>
<dbReference type="EMBL" id="JAKRVY010000003">
    <property type="protein sequence ID" value="MCL9813648.1"/>
    <property type="molecule type" value="Genomic_DNA"/>
</dbReference>
<dbReference type="CDD" id="cd00293">
    <property type="entry name" value="USP-like"/>
    <property type="match status" value="1"/>
</dbReference>
<name>A0AAE3FRR0_9EURY</name>
<evidence type="ECO:0000256" key="1">
    <source>
        <dbReference type="ARBA" id="ARBA00008791"/>
    </source>
</evidence>
<reference evidence="3 4" key="1">
    <citation type="journal article" date="2022" name="Syst. Appl. Microbiol.">
        <title>Natronocalculus amylovorans gen. nov., sp. nov., and Natranaeroarchaeum aerophilus sp. nov., dominant culturable amylolytic natronoarchaea from hypersaline soda lakes in southwestern Siberia.</title>
        <authorList>
            <person name="Sorokin D.Y."/>
            <person name="Elcheninov A.G."/>
            <person name="Khizhniak T.V."/>
            <person name="Koenen M."/>
            <person name="Bale N.J."/>
            <person name="Damste J.S.S."/>
            <person name="Kublanov I.V."/>
        </authorList>
    </citation>
    <scope>NUCLEOTIDE SEQUENCE [LARGE SCALE GENOMIC DNA]</scope>
    <source>
        <strain evidence="3 4">AArc-St1-1</strain>
    </source>
</reference>
<sequence length="131" mass="13996">MPIDTSEARGHRQATFVTELPGVGESIHVSLLYVFDDPDRAETTAPRQISGGSAAFKRLQESGIGIEQLARTGKPAEEIVRTAEEIDADQIVLGGRKQSPSRSAVFGSVTQSVIRSTERPVTVTGGEMAET</sequence>
<dbReference type="SUPFAM" id="SSF52402">
    <property type="entry name" value="Adenine nucleotide alpha hydrolases-like"/>
    <property type="match status" value="1"/>
</dbReference>
<dbReference type="InterPro" id="IPR014729">
    <property type="entry name" value="Rossmann-like_a/b/a_fold"/>
</dbReference>
<gene>
    <name evidence="3" type="ORF">AArcSt11_08290</name>
</gene>
<dbReference type="InterPro" id="IPR006016">
    <property type="entry name" value="UspA"/>
</dbReference>
<evidence type="ECO:0000313" key="4">
    <source>
        <dbReference type="Proteomes" id="UP001202674"/>
    </source>
</evidence>
<evidence type="ECO:0000313" key="3">
    <source>
        <dbReference type="EMBL" id="MCL9813648.1"/>
    </source>
</evidence>
<dbReference type="Pfam" id="PF00582">
    <property type="entry name" value="Usp"/>
    <property type="match status" value="1"/>
</dbReference>
<dbReference type="PANTHER" id="PTHR46268:SF6">
    <property type="entry name" value="UNIVERSAL STRESS PROTEIN UP12"/>
    <property type="match status" value="1"/>
</dbReference>
<dbReference type="AlphaFoldDB" id="A0AAE3FRR0"/>
<dbReference type="RefSeq" id="WP_250596214.1">
    <property type="nucleotide sequence ID" value="NZ_JAKRVY010000003.1"/>
</dbReference>
<dbReference type="Gene3D" id="3.40.50.620">
    <property type="entry name" value="HUPs"/>
    <property type="match status" value="1"/>
</dbReference>
<evidence type="ECO:0000259" key="2">
    <source>
        <dbReference type="Pfam" id="PF00582"/>
    </source>
</evidence>
<comment type="caution">
    <text evidence="3">The sequence shown here is derived from an EMBL/GenBank/DDBJ whole genome shotgun (WGS) entry which is preliminary data.</text>
</comment>
<protein>
    <submittedName>
        <fullName evidence="3">Universal stress protein</fullName>
    </submittedName>
</protein>